<evidence type="ECO:0000313" key="1">
    <source>
        <dbReference type="EMBL" id="KAJ8675821.1"/>
    </source>
</evidence>
<name>A0ACC2NYZ4_9HYME</name>
<comment type="caution">
    <text evidence="1">The sequence shown here is derived from an EMBL/GenBank/DDBJ whole genome shotgun (WGS) entry which is preliminary data.</text>
</comment>
<keyword evidence="2" id="KW-1185">Reference proteome</keyword>
<proteinExistence type="predicted"/>
<dbReference type="Proteomes" id="UP001239111">
    <property type="component" value="Chromosome 2"/>
</dbReference>
<gene>
    <name evidence="1" type="ORF">QAD02_011607</name>
</gene>
<dbReference type="EMBL" id="CM056742">
    <property type="protein sequence ID" value="KAJ8675821.1"/>
    <property type="molecule type" value="Genomic_DNA"/>
</dbReference>
<organism evidence="1 2">
    <name type="scientific">Eretmocerus hayati</name>
    <dbReference type="NCBI Taxonomy" id="131215"/>
    <lineage>
        <taxon>Eukaryota</taxon>
        <taxon>Metazoa</taxon>
        <taxon>Ecdysozoa</taxon>
        <taxon>Arthropoda</taxon>
        <taxon>Hexapoda</taxon>
        <taxon>Insecta</taxon>
        <taxon>Pterygota</taxon>
        <taxon>Neoptera</taxon>
        <taxon>Endopterygota</taxon>
        <taxon>Hymenoptera</taxon>
        <taxon>Apocrita</taxon>
        <taxon>Proctotrupomorpha</taxon>
        <taxon>Chalcidoidea</taxon>
        <taxon>Aphelinidae</taxon>
        <taxon>Aphelininae</taxon>
        <taxon>Eretmocerus</taxon>
    </lineage>
</organism>
<accession>A0ACC2NYZ4</accession>
<reference evidence="1" key="1">
    <citation type="submission" date="2023-04" db="EMBL/GenBank/DDBJ databases">
        <title>A chromosome-level genome assembly of the parasitoid wasp Eretmocerus hayati.</title>
        <authorList>
            <person name="Zhong Y."/>
            <person name="Liu S."/>
            <person name="Liu Y."/>
        </authorList>
    </citation>
    <scope>NUCLEOTIDE SEQUENCE</scope>
    <source>
        <strain evidence="1">ZJU_SS_LIU_2023</strain>
    </source>
</reference>
<sequence length="189" mass="20853">MIKEAGAEVSPASSKESLDHEADWKKNRPTPTTSEDEREIEISKPKLEATSNVVGASATSASSEQSSVRRLKSATLERVGKILRIHSKESDDKSEANPETASGEDASTAAATRKQKFNSLTRMLKFSDKEDKSKSLNQYRGRSLTRLLRRKTPAEGDNPADKPDDNVRGMFSRILGQIRGKFITLVLFS</sequence>
<protein>
    <submittedName>
        <fullName evidence="1">Uncharacterized protein</fullName>
    </submittedName>
</protein>
<evidence type="ECO:0000313" key="2">
    <source>
        <dbReference type="Proteomes" id="UP001239111"/>
    </source>
</evidence>